<evidence type="ECO:0000256" key="15">
    <source>
        <dbReference type="ARBA" id="ARBA00033235"/>
    </source>
</evidence>
<evidence type="ECO:0000256" key="11">
    <source>
        <dbReference type="ARBA" id="ARBA00022683"/>
    </source>
</evidence>
<comment type="subcellular location">
    <subcellularLocation>
        <location evidence="3 16">Cytoplasm</location>
    </subcellularLocation>
</comment>
<evidence type="ECO:0000256" key="7">
    <source>
        <dbReference type="ARBA" id="ARBA00022448"/>
    </source>
</evidence>
<dbReference type="PIRSF" id="PIRSF000732">
    <property type="entry name" value="PTS_enzyme_I"/>
    <property type="match status" value="1"/>
</dbReference>
<feature type="active site" description="Tele-phosphohistidine intermediate" evidence="17">
    <location>
        <position position="195"/>
    </location>
</feature>
<dbReference type="GO" id="GO:0009401">
    <property type="term" value="P:phosphoenolpyruvate-dependent sugar phosphotransferase system"/>
    <property type="evidence" value="ECO:0007669"/>
    <property type="project" value="UniProtKB-KW"/>
</dbReference>
<dbReference type="EMBL" id="AP028679">
    <property type="protein sequence ID" value="BEQ14339.1"/>
    <property type="molecule type" value="Genomic_DNA"/>
</dbReference>
<dbReference type="EC" id="2.7.3.9" evidence="5 16"/>
<evidence type="ECO:0000256" key="18">
    <source>
        <dbReference type="PIRSR" id="PIRSR000732-2"/>
    </source>
</evidence>
<dbReference type="Gene3D" id="1.10.274.10">
    <property type="entry name" value="PtsI, HPr-binding domain"/>
    <property type="match status" value="1"/>
</dbReference>
<accession>A0AAU9EGG9</accession>
<dbReference type="PROSITE" id="PS00742">
    <property type="entry name" value="PEP_ENZYMES_2"/>
    <property type="match status" value="1"/>
</dbReference>
<comment type="catalytic activity">
    <reaction evidence="1 16">
        <text>L-histidyl-[protein] + phosphoenolpyruvate = N(pros)-phospho-L-histidyl-[protein] + pyruvate</text>
        <dbReference type="Rhea" id="RHEA:23880"/>
        <dbReference type="Rhea" id="RHEA-COMP:9745"/>
        <dbReference type="Rhea" id="RHEA-COMP:9746"/>
        <dbReference type="ChEBI" id="CHEBI:15361"/>
        <dbReference type="ChEBI" id="CHEBI:29979"/>
        <dbReference type="ChEBI" id="CHEBI:58702"/>
        <dbReference type="ChEBI" id="CHEBI:64837"/>
        <dbReference type="EC" id="2.7.3.9"/>
    </reaction>
</comment>
<dbReference type="PANTHER" id="PTHR46244">
    <property type="entry name" value="PHOSPHOENOLPYRUVATE-PROTEIN PHOSPHOTRANSFERASE"/>
    <property type="match status" value="1"/>
</dbReference>
<dbReference type="Pfam" id="PF00391">
    <property type="entry name" value="PEP-utilizers"/>
    <property type="match status" value="1"/>
</dbReference>
<sequence length="594" mass="64229">MSFSAEKIMHGVGASPGIAIGRALVVSRSPVQVPYRPLAEDQVEGEVERFRRAVEAARSELNAAKEELGPDLADYAYIIEAHLGILGDKMISHRSEELIRSQLINAEWALGLAEAEAKAIFDKVKDNYIRSRASDVEYVAGQVLRHLAGHNGIELSTIREKVVVVAHDLSPAETTQMDLGWIMGFVTDMGGPTSHTAIMAQAKAIPAVVGLERVSAEVASGDFVIVDGSNGTIIVHPDEETLHDYRDKQEAYEIYAQEILAQAHLPAATMDGRRLEVGANIELAEEVSTALTYGAEAVGLFRTEFLYVSQKALPTEEELLASFVTVAQRLEGRPVNIRTLDIGGDKFASSLELAPEINPALGLRAIRYCLKEPSLFRTQLRAILRASVYGQVRVMFPLISGVGELLQARQMLEEVKAELAAEGTPFDPDLKVGIMIEVPSAVAVADLLAQHADFFSIGTNDLIQYALAIDRVNEYVAHLYQPLHPAVLRMVRQVVDAAHGAGIPVGMCGEMAGDANEAPLLLGLGLDSLSMNPLAIPRVKQVLRLASAGEWAGLADQALGYATAAEVSRFMDAQLGKHFPEVLTPRTPLPKDMG</sequence>
<feature type="binding site" evidence="19">
    <location>
        <position position="461"/>
    </location>
    <ligand>
        <name>Mg(2+)</name>
        <dbReference type="ChEBI" id="CHEBI:18420"/>
    </ligand>
</feature>
<evidence type="ECO:0000256" key="17">
    <source>
        <dbReference type="PIRSR" id="PIRSR000732-1"/>
    </source>
</evidence>
<dbReference type="KEGG" id="dmp:FAK_14050"/>
<keyword evidence="11 16" id="KW-0598">Phosphotransferase system</keyword>
<comment type="function">
    <text evidence="16">General (non sugar-specific) component of the phosphoenolpyruvate-dependent sugar phosphotransferase system (sugar PTS). This major carbohydrate active-transport system catalyzes the phosphorylation of incoming sugar substrates concomitantly with their translocation across the cell membrane. Enzyme I transfers the phosphoryl group from phosphoenolpyruvate (PEP) to the phosphoryl carrier protein (HPr).</text>
</comment>
<dbReference type="GO" id="GO:0046872">
    <property type="term" value="F:metal ion binding"/>
    <property type="evidence" value="ECO:0007669"/>
    <property type="project" value="UniProtKB-KW"/>
</dbReference>
<evidence type="ECO:0000256" key="3">
    <source>
        <dbReference type="ARBA" id="ARBA00004496"/>
    </source>
</evidence>
<evidence type="ECO:0000256" key="6">
    <source>
        <dbReference type="ARBA" id="ARBA00016544"/>
    </source>
</evidence>
<evidence type="ECO:0000313" key="25">
    <source>
        <dbReference type="Proteomes" id="UP001366166"/>
    </source>
</evidence>
<keyword evidence="14 16" id="KW-0460">Magnesium</keyword>
<evidence type="ECO:0000256" key="19">
    <source>
        <dbReference type="PIRSR" id="PIRSR000732-3"/>
    </source>
</evidence>
<evidence type="ECO:0000256" key="1">
    <source>
        <dbReference type="ARBA" id="ARBA00000683"/>
    </source>
</evidence>
<evidence type="ECO:0000256" key="5">
    <source>
        <dbReference type="ARBA" id="ARBA00012232"/>
    </source>
</evidence>
<feature type="binding site" evidence="18">
    <location>
        <position position="338"/>
    </location>
    <ligand>
        <name>phosphoenolpyruvate</name>
        <dbReference type="ChEBI" id="CHEBI:58702"/>
    </ligand>
</feature>
<keyword evidence="9 16" id="KW-0762">Sugar transport</keyword>
<evidence type="ECO:0000256" key="2">
    <source>
        <dbReference type="ARBA" id="ARBA00001946"/>
    </source>
</evidence>
<evidence type="ECO:0000256" key="9">
    <source>
        <dbReference type="ARBA" id="ARBA00022597"/>
    </source>
</evidence>
<gene>
    <name evidence="24" type="primary">ptsI</name>
    <name evidence="24" type="ORF">FAK_14050</name>
</gene>
<dbReference type="InterPro" id="IPR040442">
    <property type="entry name" value="Pyrv_kinase-like_dom_sf"/>
</dbReference>
<dbReference type="Pfam" id="PF05524">
    <property type="entry name" value="PEP-utilisers_N"/>
    <property type="match status" value="1"/>
</dbReference>
<feature type="coiled-coil region" evidence="20">
    <location>
        <begin position="40"/>
        <end position="67"/>
    </location>
</feature>
<dbReference type="SUPFAM" id="SSF47831">
    <property type="entry name" value="Enzyme I of the PEP:sugar phosphotransferase system HPr-binding (sub)domain"/>
    <property type="match status" value="1"/>
</dbReference>
<keyword evidence="8 16" id="KW-0963">Cytoplasm</keyword>
<evidence type="ECO:0000256" key="13">
    <source>
        <dbReference type="ARBA" id="ARBA00022777"/>
    </source>
</evidence>
<dbReference type="GO" id="GO:0008965">
    <property type="term" value="F:phosphoenolpyruvate-protein phosphotransferase activity"/>
    <property type="evidence" value="ECO:0007669"/>
    <property type="project" value="UniProtKB-EC"/>
</dbReference>
<feature type="domain" description="PEP-utilising enzyme C-terminal" evidence="22">
    <location>
        <begin position="262"/>
        <end position="544"/>
    </location>
</feature>
<evidence type="ECO:0000256" key="12">
    <source>
        <dbReference type="ARBA" id="ARBA00022723"/>
    </source>
</evidence>
<reference evidence="25" key="1">
    <citation type="journal article" date="2023" name="Arch. Microbiol.">
        <title>Desulfoferula mesophilus gen. nov. sp. nov., a mesophilic sulfate-reducing bacterium isolated from a brackish lake sediment.</title>
        <authorList>
            <person name="Watanabe T."/>
            <person name="Yabe T."/>
            <person name="Tsuji J.M."/>
            <person name="Fukui M."/>
        </authorList>
    </citation>
    <scope>NUCLEOTIDE SEQUENCE [LARGE SCALE GENOMIC DNA]</scope>
    <source>
        <strain evidence="25">12FAK</strain>
    </source>
</reference>
<keyword evidence="12 16" id="KW-0479">Metal-binding</keyword>
<feature type="binding site" evidence="19">
    <location>
        <position position="437"/>
    </location>
    <ligand>
        <name>Mg(2+)</name>
        <dbReference type="ChEBI" id="CHEBI:18420"/>
    </ligand>
</feature>
<dbReference type="Gene3D" id="3.20.20.60">
    <property type="entry name" value="Phosphoenolpyruvate-binding domains"/>
    <property type="match status" value="1"/>
</dbReference>
<feature type="domain" description="PEP-utilising enzyme mobile" evidence="21">
    <location>
        <begin position="159"/>
        <end position="231"/>
    </location>
</feature>
<dbReference type="InterPro" id="IPR000121">
    <property type="entry name" value="PEP_util_C"/>
</dbReference>
<dbReference type="PRINTS" id="PR01736">
    <property type="entry name" value="PHPHTRNFRASE"/>
</dbReference>
<keyword evidence="13 16" id="KW-0418">Kinase</keyword>
<evidence type="ECO:0000259" key="23">
    <source>
        <dbReference type="Pfam" id="PF05524"/>
    </source>
</evidence>
<feature type="domain" description="Phosphotransferase system enzyme I N-terminal" evidence="23">
    <location>
        <begin position="10"/>
        <end position="132"/>
    </location>
</feature>
<feature type="binding site" evidence="18">
    <location>
        <begin position="460"/>
        <end position="461"/>
    </location>
    <ligand>
        <name>phosphoenolpyruvate</name>
        <dbReference type="ChEBI" id="CHEBI:58702"/>
    </ligand>
</feature>
<dbReference type="Pfam" id="PF02896">
    <property type="entry name" value="PEP-utilizers_C"/>
    <property type="match status" value="1"/>
</dbReference>
<comment type="cofactor">
    <cofactor evidence="2 16 19">
        <name>Mg(2+)</name>
        <dbReference type="ChEBI" id="CHEBI:18420"/>
    </cofactor>
</comment>
<dbReference type="InterPro" id="IPR050499">
    <property type="entry name" value="PEP-utilizing_PTS_enzyme"/>
</dbReference>
<dbReference type="InterPro" id="IPR024692">
    <property type="entry name" value="PTS_EI"/>
</dbReference>
<dbReference type="Proteomes" id="UP001366166">
    <property type="component" value="Chromosome"/>
</dbReference>
<dbReference type="AlphaFoldDB" id="A0AAU9EGG9"/>
<dbReference type="GO" id="GO:0016301">
    <property type="term" value="F:kinase activity"/>
    <property type="evidence" value="ECO:0007669"/>
    <property type="project" value="UniProtKB-KW"/>
</dbReference>
<dbReference type="RefSeq" id="WP_338606054.1">
    <property type="nucleotide sequence ID" value="NZ_AP028679.1"/>
</dbReference>
<evidence type="ECO:0000259" key="21">
    <source>
        <dbReference type="Pfam" id="PF00391"/>
    </source>
</evidence>
<feature type="binding site" evidence="18">
    <location>
        <position position="471"/>
    </location>
    <ligand>
        <name>phosphoenolpyruvate</name>
        <dbReference type="ChEBI" id="CHEBI:58702"/>
    </ligand>
</feature>
<dbReference type="InterPro" id="IPR008731">
    <property type="entry name" value="PTS_EIN"/>
</dbReference>
<name>A0AAU9EGG9_9BACT</name>
<evidence type="ECO:0000256" key="4">
    <source>
        <dbReference type="ARBA" id="ARBA00007837"/>
    </source>
</evidence>
<dbReference type="InterPro" id="IPR008279">
    <property type="entry name" value="PEP-util_enz_mobile_dom"/>
</dbReference>
<keyword evidence="10 16" id="KW-0808">Transferase</keyword>
<feature type="binding site" evidence="18">
    <location>
        <position position="302"/>
    </location>
    <ligand>
        <name>phosphoenolpyruvate</name>
        <dbReference type="ChEBI" id="CHEBI:58702"/>
    </ligand>
</feature>
<dbReference type="SUPFAM" id="SSF52009">
    <property type="entry name" value="Phosphohistidine domain"/>
    <property type="match status" value="1"/>
</dbReference>
<evidence type="ECO:0000256" key="14">
    <source>
        <dbReference type="ARBA" id="ARBA00022842"/>
    </source>
</evidence>
<evidence type="ECO:0000256" key="10">
    <source>
        <dbReference type="ARBA" id="ARBA00022679"/>
    </source>
</evidence>
<proteinExistence type="inferred from homology"/>
<evidence type="ECO:0000256" key="16">
    <source>
        <dbReference type="PIRNR" id="PIRNR000732"/>
    </source>
</evidence>
<comment type="similarity">
    <text evidence="4 16">Belongs to the PEP-utilizing enzyme family.</text>
</comment>
<dbReference type="InterPro" id="IPR036618">
    <property type="entry name" value="PtsI_HPr-bd_sf"/>
</dbReference>
<keyword evidence="7 16" id="KW-0813">Transport</keyword>
<keyword evidence="20" id="KW-0175">Coiled coil</keyword>
<dbReference type="NCBIfam" id="TIGR01417">
    <property type="entry name" value="PTS_I_fam"/>
    <property type="match status" value="1"/>
</dbReference>
<dbReference type="InterPro" id="IPR006318">
    <property type="entry name" value="PTS_EI-like"/>
</dbReference>
<feature type="active site" description="Proton donor" evidence="17">
    <location>
        <position position="508"/>
    </location>
</feature>
<dbReference type="SUPFAM" id="SSF51621">
    <property type="entry name" value="Phosphoenolpyruvate/pyruvate domain"/>
    <property type="match status" value="1"/>
</dbReference>
<evidence type="ECO:0000313" key="24">
    <source>
        <dbReference type="EMBL" id="BEQ14339.1"/>
    </source>
</evidence>
<organism evidence="24 25">
    <name type="scientific">Desulfoferula mesophila</name>
    <dbReference type="NCBI Taxonomy" id="3058419"/>
    <lineage>
        <taxon>Bacteria</taxon>
        <taxon>Pseudomonadati</taxon>
        <taxon>Thermodesulfobacteriota</taxon>
        <taxon>Desulfarculia</taxon>
        <taxon>Desulfarculales</taxon>
        <taxon>Desulfarculaceae</taxon>
        <taxon>Desulfoferula</taxon>
    </lineage>
</organism>
<dbReference type="GO" id="GO:0005737">
    <property type="term" value="C:cytoplasm"/>
    <property type="evidence" value="ECO:0007669"/>
    <property type="project" value="UniProtKB-SubCell"/>
</dbReference>
<evidence type="ECO:0000256" key="20">
    <source>
        <dbReference type="SAM" id="Coils"/>
    </source>
</evidence>
<evidence type="ECO:0000256" key="8">
    <source>
        <dbReference type="ARBA" id="ARBA00022490"/>
    </source>
</evidence>
<dbReference type="InterPro" id="IPR015813">
    <property type="entry name" value="Pyrv/PenolPyrv_kinase-like_dom"/>
</dbReference>
<dbReference type="PANTHER" id="PTHR46244:SF6">
    <property type="entry name" value="PHOSPHOENOLPYRUVATE-PROTEIN PHOSPHOTRANSFERASE"/>
    <property type="match status" value="1"/>
</dbReference>
<dbReference type="Gene3D" id="3.50.30.10">
    <property type="entry name" value="Phosphohistidine domain"/>
    <property type="match status" value="1"/>
</dbReference>
<dbReference type="InterPro" id="IPR023151">
    <property type="entry name" value="PEP_util_CS"/>
</dbReference>
<dbReference type="InterPro" id="IPR036637">
    <property type="entry name" value="Phosphohistidine_dom_sf"/>
</dbReference>
<keyword evidence="25" id="KW-1185">Reference proteome</keyword>
<evidence type="ECO:0000259" key="22">
    <source>
        <dbReference type="Pfam" id="PF02896"/>
    </source>
</evidence>
<protein>
    <recommendedName>
        <fullName evidence="6 16">Phosphoenolpyruvate-protein phosphotransferase</fullName>
        <ecNumber evidence="5 16">2.7.3.9</ecNumber>
    </recommendedName>
    <alternativeName>
        <fullName evidence="15 16">Phosphotransferase system, enzyme I</fullName>
    </alternativeName>
</protein>